<protein>
    <submittedName>
        <fullName evidence="2">Lactate dehydrogenase/glycoside hydrolase, family 4, C-terminal</fullName>
    </submittedName>
</protein>
<dbReference type="Gene3D" id="3.40.50.720">
    <property type="entry name" value="NAD(P)-binding Rossmann-like Domain"/>
    <property type="match status" value="1"/>
</dbReference>
<name>A0A5E4ME58_9HEMI</name>
<dbReference type="InterPro" id="IPR015955">
    <property type="entry name" value="Lactate_DH/Glyco_Ohase_4_C"/>
</dbReference>
<evidence type="ECO:0000313" key="3">
    <source>
        <dbReference type="Proteomes" id="UP000325440"/>
    </source>
</evidence>
<dbReference type="PANTHER" id="PTHR23382">
    <property type="entry name" value="MALATE DEHYDROGENASE"/>
    <property type="match status" value="1"/>
</dbReference>
<dbReference type="GO" id="GO:0016615">
    <property type="term" value="F:malate dehydrogenase activity"/>
    <property type="evidence" value="ECO:0007669"/>
    <property type="project" value="InterPro"/>
</dbReference>
<dbReference type="OrthoDB" id="1510206at2759"/>
<keyword evidence="3" id="KW-1185">Reference proteome</keyword>
<keyword evidence="1" id="KW-0560">Oxidoreductase</keyword>
<organism evidence="2 3">
    <name type="scientific">Cinara cedri</name>
    <dbReference type="NCBI Taxonomy" id="506608"/>
    <lineage>
        <taxon>Eukaryota</taxon>
        <taxon>Metazoa</taxon>
        <taxon>Ecdysozoa</taxon>
        <taxon>Arthropoda</taxon>
        <taxon>Hexapoda</taxon>
        <taxon>Insecta</taxon>
        <taxon>Pterygota</taxon>
        <taxon>Neoptera</taxon>
        <taxon>Paraneoptera</taxon>
        <taxon>Hemiptera</taxon>
        <taxon>Sternorrhyncha</taxon>
        <taxon>Aphidomorpha</taxon>
        <taxon>Aphidoidea</taxon>
        <taxon>Aphididae</taxon>
        <taxon>Lachninae</taxon>
        <taxon>Cinara</taxon>
    </lineage>
</organism>
<dbReference type="AlphaFoldDB" id="A0A5E4ME58"/>
<dbReference type="GO" id="GO:0016616">
    <property type="term" value="F:oxidoreductase activity, acting on the CH-OH group of donors, NAD or NADP as acceptor"/>
    <property type="evidence" value="ECO:0007669"/>
    <property type="project" value="InterPro"/>
</dbReference>
<accession>A0A5E4ME58</accession>
<dbReference type="GO" id="GO:0016787">
    <property type="term" value="F:hydrolase activity"/>
    <property type="evidence" value="ECO:0007669"/>
    <property type="project" value="UniProtKB-KW"/>
</dbReference>
<proteinExistence type="predicted"/>
<dbReference type="SUPFAM" id="SSF56327">
    <property type="entry name" value="LDH C-terminal domain-like"/>
    <property type="match status" value="1"/>
</dbReference>
<evidence type="ECO:0000256" key="1">
    <source>
        <dbReference type="ARBA" id="ARBA00023002"/>
    </source>
</evidence>
<dbReference type="Gene3D" id="3.90.110.10">
    <property type="entry name" value="Lactate dehydrogenase/glycoside hydrolase, family 4, C-terminal"/>
    <property type="match status" value="1"/>
</dbReference>
<keyword evidence="2" id="KW-0378">Hydrolase</keyword>
<gene>
    <name evidence="2" type="ORF">CINCED_3A024782</name>
</gene>
<evidence type="ECO:0000313" key="2">
    <source>
        <dbReference type="EMBL" id="VVC29137.1"/>
    </source>
</evidence>
<sequence length="336" mass="38374">MNSIVKVVICVENNVFSIDLAFSLLQRRVFADNKLFLCILTTNVDEVKEMAAHVEKCCFSNMIKLTVTEDCQKAFRDADYLLLTSNNPKSKGIERFQNLKHVFEKAALFDQLARRDARVLMIGPKSSTWLQIFAEVAIHLPAHNFTGLSRHYVSKALALIARKLNCQVRDVLGVRVWAENCLDITNGEKIIVLEKSFNNFEGPPSHLQLRDTQKLTKLLPSDWIDNCLTPQCKSVHVNTDRHCVLSAVCGHLTDWCQGTVDRTVCMVTVVQRPGRIEDGIYSSYPVTVDEYGNISVVRDVNAESLLQVKLYKFYQYQQRNRYRIHDFLNTTSNKTP</sequence>
<reference evidence="2 3" key="1">
    <citation type="submission" date="2019-08" db="EMBL/GenBank/DDBJ databases">
        <authorList>
            <person name="Alioto T."/>
            <person name="Alioto T."/>
            <person name="Gomez Garrido J."/>
        </authorList>
    </citation>
    <scope>NUCLEOTIDE SEQUENCE [LARGE SCALE GENOMIC DNA]</scope>
</reference>
<dbReference type="GO" id="GO:0006108">
    <property type="term" value="P:malate metabolic process"/>
    <property type="evidence" value="ECO:0007669"/>
    <property type="project" value="InterPro"/>
</dbReference>
<dbReference type="Proteomes" id="UP000325440">
    <property type="component" value="Unassembled WGS sequence"/>
</dbReference>
<dbReference type="InterPro" id="IPR010945">
    <property type="entry name" value="Malate_DH_type2"/>
</dbReference>
<dbReference type="EMBL" id="CABPRJ010000488">
    <property type="protein sequence ID" value="VVC29137.1"/>
    <property type="molecule type" value="Genomic_DNA"/>
</dbReference>